<gene>
    <name evidence="2" type="ORF">GGQ68_000457</name>
</gene>
<reference evidence="2 3" key="1">
    <citation type="submission" date="2020-08" db="EMBL/GenBank/DDBJ databases">
        <title>Genomic Encyclopedia of Type Strains, Phase IV (KMG-IV): sequencing the most valuable type-strain genomes for metagenomic binning, comparative biology and taxonomic classification.</title>
        <authorList>
            <person name="Goeker M."/>
        </authorList>
    </citation>
    <scope>NUCLEOTIDE SEQUENCE [LARGE SCALE GENOMIC DNA]</scope>
    <source>
        <strain evidence="2 3">DSM 102235</strain>
    </source>
</reference>
<proteinExistence type="predicted"/>
<dbReference type="RefSeq" id="WP_183962759.1">
    <property type="nucleotide sequence ID" value="NZ_BAABBZ010000012.1"/>
</dbReference>
<evidence type="ECO:0000256" key="1">
    <source>
        <dbReference type="SAM" id="MobiDB-lite"/>
    </source>
</evidence>
<dbReference type="AlphaFoldDB" id="A0A7W6DMG7"/>
<protein>
    <submittedName>
        <fullName evidence="2">Uncharacterized protein</fullName>
    </submittedName>
</protein>
<sequence length="301" mass="33159">MNNSPLADSGTLEIWLTRAGPYAQWFLANSRIRYRTHSNRMTLDSPIPIAEVAHREVAILLQERLASVDSSTVFSDSDFRLNLPGLALHGLRVLTHVANDGAASASVRFVHTLGDIDGFFRAPYGGALRSENSVEDMTVPVLHDLLLPALEVFDHILDHGLTDDQAKLLAARVKTMRSRRDELSDYISLLTHYIESARALETMQATDTPEALSGSEPPDLPSLGPTLPPSEQHRHLELPPQLCGSDSNDLAHRTRHDSRRHQSLEVQVSSRGRPLRWTPKGGLARGEGLGILHGHHSKSEG</sequence>
<dbReference type="EMBL" id="JACIEJ010000001">
    <property type="protein sequence ID" value="MBB3984146.1"/>
    <property type="molecule type" value="Genomic_DNA"/>
</dbReference>
<dbReference type="Proteomes" id="UP000541426">
    <property type="component" value="Unassembled WGS sequence"/>
</dbReference>
<keyword evidence="3" id="KW-1185">Reference proteome</keyword>
<evidence type="ECO:0000313" key="3">
    <source>
        <dbReference type="Proteomes" id="UP000541426"/>
    </source>
</evidence>
<feature type="region of interest" description="Disordered" evidence="1">
    <location>
        <begin position="204"/>
        <end position="301"/>
    </location>
</feature>
<organism evidence="2 3">
    <name type="scientific">Sagittula marina</name>
    <dbReference type="NCBI Taxonomy" id="943940"/>
    <lineage>
        <taxon>Bacteria</taxon>
        <taxon>Pseudomonadati</taxon>
        <taxon>Pseudomonadota</taxon>
        <taxon>Alphaproteobacteria</taxon>
        <taxon>Rhodobacterales</taxon>
        <taxon>Roseobacteraceae</taxon>
        <taxon>Sagittula</taxon>
    </lineage>
</organism>
<name>A0A7W6DMG7_9RHOB</name>
<comment type="caution">
    <text evidence="2">The sequence shown here is derived from an EMBL/GenBank/DDBJ whole genome shotgun (WGS) entry which is preliminary data.</text>
</comment>
<evidence type="ECO:0000313" key="2">
    <source>
        <dbReference type="EMBL" id="MBB3984146.1"/>
    </source>
</evidence>
<accession>A0A7W6DMG7</accession>